<dbReference type="SUPFAM" id="SSF53098">
    <property type="entry name" value="Ribonuclease H-like"/>
    <property type="match status" value="1"/>
</dbReference>
<dbReference type="InterPro" id="IPR036397">
    <property type="entry name" value="RNaseH_sf"/>
</dbReference>
<proteinExistence type="predicted"/>
<sequence>MLKDYPKFWEEYLSHFENKQDLNRYVIFDLEITGLDIENDRILSISAIGANENTVLISDFIELFIEQSIFNPESVPYHGILKEGKEEKVVEAEAIIQFLSFIKNATLVGHNIDSDIEMINHALGRLNVGKLKNQYMDINIMYQKLKGLPENHYTSLDELCDIYKIRKTERHTSSGDSYIMSLIFLKLKRKLGI</sequence>
<dbReference type="GO" id="GO:0004527">
    <property type="term" value="F:exonuclease activity"/>
    <property type="evidence" value="ECO:0007669"/>
    <property type="project" value="UniProtKB-KW"/>
</dbReference>
<name>A0ABY4HKX3_9FLAO</name>
<dbReference type="SMART" id="SM00479">
    <property type="entry name" value="EXOIII"/>
    <property type="match status" value="1"/>
</dbReference>
<dbReference type="InterPro" id="IPR013520">
    <property type="entry name" value="Ribonucl_H"/>
</dbReference>
<keyword evidence="2" id="KW-0540">Nuclease</keyword>
<reference evidence="2" key="2">
    <citation type="submission" date="2022-04" db="EMBL/GenBank/DDBJ databases">
        <title>Complete Genome Sequence of Flavobacterium sediminilitoris YSM-43, Isolated from a Tidal Sediment.</title>
        <authorList>
            <person name="Lee P.A."/>
        </authorList>
    </citation>
    <scope>NUCLEOTIDE SEQUENCE</scope>
    <source>
        <strain evidence="2">YSM-43</strain>
    </source>
</reference>
<feature type="domain" description="Exonuclease" evidence="1">
    <location>
        <begin position="24"/>
        <end position="193"/>
    </location>
</feature>
<organism evidence="2 3">
    <name type="scientific">Flavobacterium sediminilitoris</name>
    <dbReference type="NCBI Taxonomy" id="2024526"/>
    <lineage>
        <taxon>Bacteria</taxon>
        <taxon>Pseudomonadati</taxon>
        <taxon>Bacteroidota</taxon>
        <taxon>Flavobacteriia</taxon>
        <taxon>Flavobacteriales</taxon>
        <taxon>Flavobacteriaceae</taxon>
        <taxon>Flavobacterium</taxon>
    </lineage>
</organism>
<dbReference type="EMBL" id="CP090145">
    <property type="protein sequence ID" value="UOX33218.1"/>
    <property type="molecule type" value="Genomic_DNA"/>
</dbReference>
<dbReference type="CDD" id="cd06127">
    <property type="entry name" value="DEDDh"/>
    <property type="match status" value="1"/>
</dbReference>
<gene>
    <name evidence="2" type="ORF">LXD69_14370</name>
</gene>
<accession>A0ABY4HKX3</accession>
<dbReference type="InterPro" id="IPR012337">
    <property type="entry name" value="RNaseH-like_sf"/>
</dbReference>
<keyword evidence="2" id="KW-0378">Hydrolase</keyword>
<protein>
    <submittedName>
        <fullName evidence="2">3'-5' exonuclease</fullName>
    </submittedName>
</protein>
<evidence type="ECO:0000313" key="2">
    <source>
        <dbReference type="EMBL" id="UOX33218.1"/>
    </source>
</evidence>
<dbReference type="PANTHER" id="PTHR30231:SF41">
    <property type="entry name" value="DNA POLYMERASE III SUBUNIT EPSILON"/>
    <property type="match status" value="1"/>
</dbReference>
<evidence type="ECO:0000259" key="1">
    <source>
        <dbReference type="SMART" id="SM00479"/>
    </source>
</evidence>
<dbReference type="Gene3D" id="3.30.420.10">
    <property type="entry name" value="Ribonuclease H-like superfamily/Ribonuclease H"/>
    <property type="match status" value="1"/>
</dbReference>
<dbReference type="PANTHER" id="PTHR30231">
    <property type="entry name" value="DNA POLYMERASE III SUBUNIT EPSILON"/>
    <property type="match status" value="1"/>
</dbReference>
<reference evidence="2" key="1">
    <citation type="submission" date="2021-12" db="EMBL/GenBank/DDBJ databases">
        <authorList>
            <person name="Cha I.-T."/>
            <person name="Lee K.-E."/>
            <person name="Park S.-J."/>
        </authorList>
    </citation>
    <scope>NUCLEOTIDE SEQUENCE</scope>
    <source>
        <strain evidence="2">YSM-43</strain>
    </source>
</reference>
<dbReference type="Proteomes" id="UP000830454">
    <property type="component" value="Chromosome"/>
</dbReference>
<evidence type="ECO:0000313" key="3">
    <source>
        <dbReference type="Proteomes" id="UP000830454"/>
    </source>
</evidence>
<keyword evidence="3" id="KW-1185">Reference proteome</keyword>
<dbReference type="RefSeq" id="WP_246915902.1">
    <property type="nucleotide sequence ID" value="NZ_CP090145.1"/>
</dbReference>
<keyword evidence="2" id="KW-0269">Exonuclease</keyword>
<dbReference type="Pfam" id="PF00929">
    <property type="entry name" value="RNase_T"/>
    <property type="match status" value="1"/>
</dbReference>